<dbReference type="PANTHER" id="PTHR43593:SF1">
    <property type="entry name" value="INOSITOL 2-DEHYDROGENASE"/>
    <property type="match status" value="1"/>
</dbReference>
<evidence type="ECO:0000313" key="3">
    <source>
        <dbReference type="EMBL" id="CAB4806220.1"/>
    </source>
</evidence>
<dbReference type="PANTHER" id="PTHR43593">
    <property type="match status" value="1"/>
</dbReference>
<dbReference type="GO" id="GO:0000166">
    <property type="term" value="F:nucleotide binding"/>
    <property type="evidence" value="ECO:0007669"/>
    <property type="project" value="InterPro"/>
</dbReference>
<accession>A0A6J6Y9Z7</accession>
<dbReference type="Pfam" id="PF01408">
    <property type="entry name" value="GFO_IDH_MocA"/>
    <property type="match status" value="1"/>
</dbReference>
<dbReference type="Gene3D" id="3.40.50.720">
    <property type="entry name" value="NAD(P)-binding Rossmann-like Domain"/>
    <property type="match status" value="1"/>
</dbReference>
<name>A0A6J6Y9Z7_9ZZZZ</name>
<reference evidence="3" key="1">
    <citation type="submission" date="2020-05" db="EMBL/GenBank/DDBJ databases">
        <authorList>
            <person name="Chiriac C."/>
            <person name="Salcher M."/>
            <person name="Ghai R."/>
            <person name="Kavagutti S V."/>
        </authorList>
    </citation>
    <scope>NUCLEOTIDE SEQUENCE</scope>
</reference>
<sequence>MTTTSSRSTAPVRYGIIGSGMMGCEHILDIAKIDNAEVVALSDPVQSSLDFAAACAGRPVDTYHDHRALLERDDLDAVVIASPNFTHAALLADVLATDLAVMVEKPMCTTIADCLDVRQRAAGREAMTWVGLEYRYIPVVSTLLKQLATGVCGTTRMVSIREHRFPFLVKVGDWNRFSENTGGTLVEKCCHFFDLMRLVAGAEPTRVFASGGQDVNHRDEVYDGRVPDILDNAFVVVDFANGVRGALDLSMFAEGGRFEQEITVVGDKAKLETTFPGNSVFVGRRHEPGVVEVDAPTPADVPYPEFHGGSSYLEHLRFIECLRTGSPAEVTVDDGLWSVVMGAAAHRSIDEGRAVHIAEYELGL</sequence>
<dbReference type="PROSITE" id="PS51257">
    <property type="entry name" value="PROKAR_LIPOPROTEIN"/>
    <property type="match status" value="1"/>
</dbReference>
<gene>
    <name evidence="3" type="ORF">UFOPK2992_01297</name>
</gene>
<evidence type="ECO:0000259" key="2">
    <source>
        <dbReference type="Pfam" id="PF02894"/>
    </source>
</evidence>
<dbReference type="InterPro" id="IPR000683">
    <property type="entry name" value="Gfo/Idh/MocA-like_OxRdtase_N"/>
</dbReference>
<dbReference type="InterPro" id="IPR036291">
    <property type="entry name" value="NAD(P)-bd_dom_sf"/>
</dbReference>
<dbReference type="EMBL" id="CAFAAI010000234">
    <property type="protein sequence ID" value="CAB4806220.1"/>
    <property type="molecule type" value="Genomic_DNA"/>
</dbReference>
<proteinExistence type="predicted"/>
<dbReference type="SUPFAM" id="SSF55347">
    <property type="entry name" value="Glyceraldehyde-3-phosphate dehydrogenase-like, C-terminal domain"/>
    <property type="match status" value="1"/>
</dbReference>
<protein>
    <submittedName>
        <fullName evidence="3">Unannotated protein</fullName>
    </submittedName>
</protein>
<evidence type="ECO:0000259" key="1">
    <source>
        <dbReference type="Pfam" id="PF01408"/>
    </source>
</evidence>
<dbReference type="InterPro" id="IPR004104">
    <property type="entry name" value="Gfo/Idh/MocA-like_OxRdtase_C"/>
</dbReference>
<dbReference type="Gene3D" id="3.30.360.10">
    <property type="entry name" value="Dihydrodipicolinate Reductase, domain 2"/>
    <property type="match status" value="1"/>
</dbReference>
<feature type="domain" description="Gfo/Idh/MocA-like oxidoreductase C-terminal" evidence="2">
    <location>
        <begin position="145"/>
        <end position="356"/>
    </location>
</feature>
<dbReference type="Pfam" id="PF02894">
    <property type="entry name" value="GFO_IDH_MocA_C"/>
    <property type="match status" value="1"/>
</dbReference>
<dbReference type="AlphaFoldDB" id="A0A6J6Y9Z7"/>
<organism evidence="3">
    <name type="scientific">freshwater metagenome</name>
    <dbReference type="NCBI Taxonomy" id="449393"/>
    <lineage>
        <taxon>unclassified sequences</taxon>
        <taxon>metagenomes</taxon>
        <taxon>ecological metagenomes</taxon>
    </lineage>
</organism>
<dbReference type="SUPFAM" id="SSF51735">
    <property type="entry name" value="NAD(P)-binding Rossmann-fold domains"/>
    <property type="match status" value="1"/>
</dbReference>
<dbReference type="InterPro" id="IPR050424">
    <property type="entry name" value="Gfo-Idh-MocA_inositol_DH"/>
</dbReference>
<feature type="domain" description="Gfo/Idh/MocA-like oxidoreductase N-terminal" evidence="1">
    <location>
        <begin position="12"/>
        <end position="131"/>
    </location>
</feature>